<feature type="region of interest" description="Disordered" evidence="1">
    <location>
        <begin position="156"/>
        <end position="233"/>
    </location>
</feature>
<reference evidence="2 3" key="1">
    <citation type="journal article" date="2021" name="Sci. Rep.">
        <title>Genome sequencing of the multicellular alga Astrephomene provides insights into convergent evolution of germ-soma differentiation.</title>
        <authorList>
            <person name="Yamashita S."/>
            <person name="Yamamoto K."/>
            <person name="Matsuzaki R."/>
            <person name="Suzuki S."/>
            <person name="Yamaguchi H."/>
            <person name="Hirooka S."/>
            <person name="Minakuchi Y."/>
            <person name="Miyagishima S."/>
            <person name="Kawachi M."/>
            <person name="Toyoda A."/>
            <person name="Nozaki H."/>
        </authorList>
    </citation>
    <scope>NUCLEOTIDE SEQUENCE [LARGE SCALE GENOMIC DNA]</scope>
    <source>
        <strain evidence="2 3">NIES-4017</strain>
    </source>
</reference>
<sequence length="340" mass="37037">MASNFAWLFNNISFSDTVLILRAPQTVSSGLPGPLPYHVGGSTSHQTSSSELQGVCCRADMDRRSRGAALVNSGLDRSTSRNQSSSISLLANSIHGLARETGLVPEGGSPKVPSTTCVTRGSDHNASAPPFDEIQLYAHSVILASSSEMLHSWLSRWGQQQQQQEEQGEEEGGMEEGGGDMEDEDQGRQRGNGGQEDEQQQQQLCQRCRQRLGTQPEKRQQQQRQRRRQQQRPRFSHRLVLDVGAGELSAGLAVVRFMYTQTLDGIDDDEQLLRCLLLADRWLLPDCAAACAAALQATPASSLSWRVRAALAGLPGGLAAANPLLAQLQCRAETALMRTF</sequence>
<feature type="compositionally biased region" description="Low complexity" evidence="1">
    <location>
        <begin position="200"/>
        <end position="213"/>
    </location>
</feature>
<accession>A0AAD3DW67</accession>
<evidence type="ECO:0000256" key="1">
    <source>
        <dbReference type="SAM" id="MobiDB-lite"/>
    </source>
</evidence>
<gene>
    <name evidence="2" type="ORF">Agub_g11144</name>
</gene>
<protein>
    <recommendedName>
        <fullName evidence="4">BTB domain-containing protein</fullName>
    </recommendedName>
</protein>
<evidence type="ECO:0008006" key="4">
    <source>
        <dbReference type="Google" id="ProtNLM"/>
    </source>
</evidence>
<feature type="compositionally biased region" description="Basic residues" evidence="1">
    <location>
        <begin position="224"/>
        <end position="233"/>
    </location>
</feature>
<dbReference type="EMBL" id="BMAR01000028">
    <property type="protein sequence ID" value="GFR49225.1"/>
    <property type="molecule type" value="Genomic_DNA"/>
</dbReference>
<dbReference type="AlphaFoldDB" id="A0AAD3DW67"/>
<dbReference type="Gene3D" id="3.30.710.10">
    <property type="entry name" value="Potassium Channel Kv1.1, Chain A"/>
    <property type="match status" value="1"/>
</dbReference>
<proteinExistence type="predicted"/>
<feature type="non-terminal residue" evidence="2">
    <location>
        <position position="340"/>
    </location>
</feature>
<feature type="region of interest" description="Disordered" evidence="1">
    <location>
        <begin position="101"/>
        <end position="129"/>
    </location>
</feature>
<dbReference type="Proteomes" id="UP001054857">
    <property type="component" value="Unassembled WGS sequence"/>
</dbReference>
<keyword evidence="3" id="KW-1185">Reference proteome</keyword>
<organism evidence="2 3">
    <name type="scientific">Astrephomene gubernaculifera</name>
    <dbReference type="NCBI Taxonomy" id="47775"/>
    <lineage>
        <taxon>Eukaryota</taxon>
        <taxon>Viridiplantae</taxon>
        <taxon>Chlorophyta</taxon>
        <taxon>core chlorophytes</taxon>
        <taxon>Chlorophyceae</taxon>
        <taxon>CS clade</taxon>
        <taxon>Chlamydomonadales</taxon>
        <taxon>Astrephomenaceae</taxon>
        <taxon>Astrephomene</taxon>
    </lineage>
</organism>
<evidence type="ECO:0000313" key="3">
    <source>
        <dbReference type="Proteomes" id="UP001054857"/>
    </source>
</evidence>
<comment type="caution">
    <text evidence="2">The sequence shown here is derived from an EMBL/GenBank/DDBJ whole genome shotgun (WGS) entry which is preliminary data.</text>
</comment>
<feature type="compositionally biased region" description="Acidic residues" evidence="1">
    <location>
        <begin position="166"/>
        <end position="185"/>
    </location>
</feature>
<dbReference type="InterPro" id="IPR011333">
    <property type="entry name" value="SKP1/BTB/POZ_sf"/>
</dbReference>
<name>A0AAD3DW67_9CHLO</name>
<evidence type="ECO:0000313" key="2">
    <source>
        <dbReference type="EMBL" id="GFR49225.1"/>
    </source>
</evidence>